<evidence type="ECO:0000256" key="11">
    <source>
        <dbReference type="ARBA" id="ARBA00023136"/>
    </source>
</evidence>
<dbReference type="RefSeq" id="WP_143894888.1">
    <property type="nucleotide sequence ID" value="NZ_CP041666.1"/>
</dbReference>
<evidence type="ECO:0000259" key="19">
    <source>
        <dbReference type="Pfam" id="PF00912"/>
    </source>
</evidence>
<dbReference type="GO" id="GO:0009252">
    <property type="term" value="P:peptidoglycan biosynthetic process"/>
    <property type="evidence" value="ECO:0007669"/>
    <property type="project" value="UniProtKB-KW"/>
</dbReference>
<dbReference type="Pfam" id="PF00912">
    <property type="entry name" value="Transgly"/>
    <property type="match status" value="1"/>
</dbReference>
<feature type="domain" description="Glycosyl transferase family 51" evidence="19">
    <location>
        <begin position="93"/>
        <end position="281"/>
    </location>
</feature>
<keyword evidence="9" id="KW-0573">Peptidoglycan synthesis</keyword>
<comment type="catalytic activity">
    <reaction evidence="14">
        <text>Preferential cleavage: (Ac)2-L-Lys-D-Ala-|-D-Ala. Also transpeptidation of peptidyl-alanyl moieties that are N-acyl substituents of D-alanine.</text>
        <dbReference type="EC" id="3.4.16.4"/>
    </reaction>
</comment>
<keyword evidence="3" id="KW-0645">Protease</keyword>
<feature type="compositionally biased region" description="Gly residues" evidence="16">
    <location>
        <begin position="952"/>
        <end position="978"/>
    </location>
</feature>
<dbReference type="Gene3D" id="3.90.1310.40">
    <property type="match status" value="1"/>
</dbReference>
<dbReference type="Pfam" id="PF00905">
    <property type="entry name" value="Transpeptidase"/>
    <property type="match status" value="1"/>
</dbReference>
<evidence type="ECO:0000313" key="20">
    <source>
        <dbReference type="EMBL" id="QDP40889.1"/>
    </source>
</evidence>
<keyword evidence="1" id="KW-1003">Cell membrane</keyword>
<evidence type="ECO:0000256" key="12">
    <source>
        <dbReference type="ARBA" id="ARBA00023268"/>
    </source>
</evidence>
<evidence type="ECO:0000256" key="15">
    <source>
        <dbReference type="ARBA" id="ARBA00049902"/>
    </source>
</evidence>
<evidence type="ECO:0000256" key="4">
    <source>
        <dbReference type="ARBA" id="ARBA00022676"/>
    </source>
</evidence>
<evidence type="ECO:0000313" key="21">
    <source>
        <dbReference type="Proteomes" id="UP000315215"/>
    </source>
</evidence>
<feature type="compositionally biased region" description="Polar residues" evidence="16">
    <location>
        <begin position="839"/>
        <end position="848"/>
    </location>
</feature>
<feature type="domain" description="Penicillin-binding protein transpeptidase" evidence="18">
    <location>
        <begin position="420"/>
        <end position="666"/>
    </location>
</feature>
<dbReference type="GO" id="GO:0008955">
    <property type="term" value="F:peptidoglycan glycosyltransferase activity"/>
    <property type="evidence" value="ECO:0007669"/>
    <property type="project" value="UniProtKB-EC"/>
</dbReference>
<evidence type="ECO:0000256" key="8">
    <source>
        <dbReference type="ARBA" id="ARBA00022960"/>
    </source>
</evidence>
<keyword evidence="5" id="KW-0808">Transferase</keyword>
<dbReference type="InterPro" id="IPR023346">
    <property type="entry name" value="Lysozyme-like_dom_sf"/>
</dbReference>
<dbReference type="GO" id="GO:0030288">
    <property type="term" value="C:outer membrane-bounded periplasmic space"/>
    <property type="evidence" value="ECO:0007669"/>
    <property type="project" value="TreeGrafter"/>
</dbReference>
<dbReference type="GO" id="GO:0009002">
    <property type="term" value="F:serine-type D-Ala-D-Ala carboxypeptidase activity"/>
    <property type="evidence" value="ECO:0007669"/>
    <property type="project" value="UniProtKB-EC"/>
</dbReference>
<evidence type="ECO:0000256" key="9">
    <source>
        <dbReference type="ARBA" id="ARBA00022984"/>
    </source>
</evidence>
<dbReference type="GO" id="GO:0008360">
    <property type="term" value="P:regulation of cell shape"/>
    <property type="evidence" value="ECO:0007669"/>
    <property type="project" value="UniProtKB-KW"/>
</dbReference>
<feature type="region of interest" description="Disordered" evidence="16">
    <location>
        <begin position="915"/>
        <end position="988"/>
    </location>
</feature>
<keyword evidence="12" id="KW-0511">Multifunctional enzyme</keyword>
<dbReference type="AlphaFoldDB" id="A0A516KHM7"/>
<evidence type="ECO:0000256" key="3">
    <source>
        <dbReference type="ARBA" id="ARBA00022670"/>
    </source>
</evidence>
<evidence type="ECO:0000256" key="1">
    <source>
        <dbReference type="ARBA" id="ARBA00022475"/>
    </source>
</evidence>
<dbReference type="Proteomes" id="UP000315215">
    <property type="component" value="Chromosome"/>
</dbReference>
<dbReference type="GO" id="GO:0006508">
    <property type="term" value="P:proteolysis"/>
    <property type="evidence" value="ECO:0007669"/>
    <property type="project" value="UniProtKB-KW"/>
</dbReference>
<dbReference type="InterPro" id="IPR050396">
    <property type="entry name" value="Glycosyltr_51/Transpeptidase"/>
</dbReference>
<evidence type="ECO:0000256" key="14">
    <source>
        <dbReference type="ARBA" id="ARBA00034000"/>
    </source>
</evidence>
<keyword evidence="21" id="KW-1185">Reference proteome</keyword>
<dbReference type="InterPro" id="IPR013783">
    <property type="entry name" value="Ig-like_fold"/>
</dbReference>
<comment type="catalytic activity">
    <reaction evidence="15">
        <text>[GlcNAc-(1-&gt;4)-Mur2Ac(oyl-L-Ala-gamma-D-Glu-L-Lys-D-Ala-D-Ala)](n)-di-trans,octa-cis-undecaprenyl diphosphate + beta-D-GlcNAc-(1-&gt;4)-Mur2Ac(oyl-L-Ala-gamma-D-Glu-L-Lys-D-Ala-D-Ala)-di-trans,octa-cis-undecaprenyl diphosphate = [GlcNAc-(1-&gt;4)-Mur2Ac(oyl-L-Ala-gamma-D-Glu-L-Lys-D-Ala-D-Ala)](n+1)-di-trans,octa-cis-undecaprenyl diphosphate + di-trans,octa-cis-undecaprenyl diphosphate + H(+)</text>
        <dbReference type="Rhea" id="RHEA:23708"/>
        <dbReference type="Rhea" id="RHEA-COMP:9602"/>
        <dbReference type="Rhea" id="RHEA-COMP:9603"/>
        <dbReference type="ChEBI" id="CHEBI:15378"/>
        <dbReference type="ChEBI" id="CHEBI:58405"/>
        <dbReference type="ChEBI" id="CHEBI:60033"/>
        <dbReference type="ChEBI" id="CHEBI:78435"/>
        <dbReference type="EC" id="2.4.99.28"/>
    </reaction>
</comment>
<reference evidence="20 21" key="1">
    <citation type="submission" date="2019-07" db="EMBL/GenBank/DDBJ databases">
        <authorList>
            <person name="Li J."/>
        </authorList>
    </citation>
    <scope>NUCLEOTIDE SEQUENCE [LARGE SCALE GENOMIC DNA]</scope>
    <source>
        <strain evidence="20 21">TKL69</strain>
    </source>
</reference>
<dbReference type="Gene3D" id="2.60.40.10">
    <property type="entry name" value="Immunoglobulins"/>
    <property type="match status" value="1"/>
</dbReference>
<keyword evidence="6 17" id="KW-0812">Transmembrane</keyword>
<keyword evidence="13" id="KW-0961">Cell wall biogenesis/degradation</keyword>
<dbReference type="OrthoDB" id="9766909at2"/>
<evidence type="ECO:0000256" key="16">
    <source>
        <dbReference type="SAM" id="MobiDB-lite"/>
    </source>
</evidence>
<keyword evidence="10 17" id="KW-1133">Transmembrane helix</keyword>
<evidence type="ECO:0000256" key="2">
    <source>
        <dbReference type="ARBA" id="ARBA00022645"/>
    </source>
</evidence>
<dbReference type="InterPro" id="IPR001460">
    <property type="entry name" value="PCN-bd_Tpept"/>
</dbReference>
<evidence type="ECO:0000256" key="10">
    <source>
        <dbReference type="ARBA" id="ARBA00022989"/>
    </source>
</evidence>
<evidence type="ECO:0000259" key="18">
    <source>
        <dbReference type="Pfam" id="PF00905"/>
    </source>
</evidence>
<proteinExistence type="predicted"/>
<dbReference type="KEGG" id="aqt:FN924_12240"/>
<dbReference type="PANTHER" id="PTHR32282">
    <property type="entry name" value="BINDING PROTEIN TRANSPEPTIDASE, PUTATIVE-RELATED"/>
    <property type="match status" value="1"/>
</dbReference>
<evidence type="ECO:0000256" key="17">
    <source>
        <dbReference type="SAM" id="Phobius"/>
    </source>
</evidence>
<dbReference type="Gene3D" id="1.10.3810.10">
    <property type="entry name" value="Biosynthetic peptidoglycan transglycosylase-like"/>
    <property type="match status" value="1"/>
</dbReference>
<keyword evidence="7" id="KW-0378">Hydrolase</keyword>
<keyword evidence="4" id="KW-0328">Glycosyltransferase</keyword>
<name>A0A516KHM7_9BACI</name>
<feature type="transmembrane region" description="Helical" evidence="17">
    <location>
        <begin position="32"/>
        <end position="59"/>
    </location>
</feature>
<dbReference type="PANTHER" id="PTHR32282:SF32">
    <property type="entry name" value="PENICILLIN-BINDING PROTEIN 2A"/>
    <property type="match status" value="1"/>
</dbReference>
<protein>
    <submittedName>
        <fullName evidence="20">Penicillin-binding protein</fullName>
    </submittedName>
</protein>
<evidence type="ECO:0000256" key="5">
    <source>
        <dbReference type="ARBA" id="ARBA00022679"/>
    </source>
</evidence>
<dbReference type="InterPro" id="IPR036950">
    <property type="entry name" value="PBP_transglycosylase"/>
</dbReference>
<accession>A0A516KHM7</accession>
<evidence type="ECO:0000256" key="7">
    <source>
        <dbReference type="ARBA" id="ARBA00022801"/>
    </source>
</evidence>
<keyword evidence="2" id="KW-0121">Carboxypeptidase</keyword>
<feature type="compositionally biased region" description="Basic and acidic residues" evidence="16">
    <location>
        <begin position="921"/>
        <end position="933"/>
    </location>
</feature>
<feature type="region of interest" description="Disordered" evidence="16">
    <location>
        <begin position="829"/>
        <end position="848"/>
    </location>
</feature>
<dbReference type="Gene3D" id="3.40.710.10">
    <property type="entry name" value="DD-peptidase/beta-lactamase superfamily"/>
    <property type="match status" value="1"/>
</dbReference>
<sequence length="988" mass="108058">MNKEKLAQYIRKIKELWSAGIIQKSSRITYDVVWNIILFFLIVGVIGAFFAGGIGAGYFASLVKDEPVRAQETMEKDLYNYEESSELYFANNEYLGKVRSDLYREETTLENVSSHVKHAIVATEDSSFYTHNGVVPKAILRAILQEVLNTSVKTGGSTLTQQLVKNQILTNEVSFERKAKEILLALRLEQFADKDEILQAYLNIVPFGRNAAGQNIAGVQTAAQGIFGVDAKDLNLPQAAYIAGLPQSPSYYTPFKNGGGVKDEAGLQPGLERMKTVLSRMLESGFITEGEYQEAVNYDITSDFTDPAESPLEKYPYLTNEIEKRAKKVLSKILAKKDGYSEEDLENSDELQEEYMILAERDLRQSGYKIHTTVNKKIYDVHQKIAANYNNYGADKWETVTDPDTGETKQVKEPVQVGSILIENKTGKIISFIGGRDFELENLNHATDAQRPNGSTMKPLLVYAPGMEAGVVQPGSIIPDVNTVITYPGMPKPYDPGNYASNFHGLVSARTALKQSYNIPAVRTYMQIINNDPASQYLEKMGFTSLTEGDHEYPAVALGGLTNGVTVEENTNAYTTFGNNGKFVDAYLIDKIETVDGEVIYQHESKAVDVFTPQTNYLMLDMMRDVLTSGTATAARANLKYTSVDWAGKTGTSQDWHDTWFVATNPNVTMGIWMGYDTPKVLEGEYSRRNVTLWAKLVNAATDINPELMAPKNRFKRPGGLVYRSYCKVSGMLPSDVCSELGLVDSDLFNAKFVPNQRDNSLIRGTYVKVNGKSIIAGPNTPKEFTNDDGAAFNPEWLKENGFDKLSNIEQLIPNQSGAWAKISIPSTDEIKNDGKNPNAPSNLSKSGSRVITWTASSSKDVVGYRIYKANKPGGAFKLVGNTTETKMNVGSGKAVYQVKAVDYFGQESAASNSLQFGDFTPEKPDVPVDDKPANGGGNGDSNGDQDDGSDNGSGGSGGDSGNDNGGDTGGDNGSGEDGTGDPENNNN</sequence>
<dbReference type="GO" id="GO:0008658">
    <property type="term" value="F:penicillin binding"/>
    <property type="evidence" value="ECO:0007669"/>
    <property type="project" value="InterPro"/>
</dbReference>
<evidence type="ECO:0000256" key="13">
    <source>
        <dbReference type="ARBA" id="ARBA00023316"/>
    </source>
</evidence>
<dbReference type="SUPFAM" id="SSF56601">
    <property type="entry name" value="beta-lactamase/transpeptidase-like"/>
    <property type="match status" value="1"/>
</dbReference>
<dbReference type="EMBL" id="CP041666">
    <property type="protein sequence ID" value="QDP40889.1"/>
    <property type="molecule type" value="Genomic_DNA"/>
</dbReference>
<organism evidence="20 21">
    <name type="scientific">Radiobacillus deserti</name>
    <dbReference type="NCBI Taxonomy" id="2594883"/>
    <lineage>
        <taxon>Bacteria</taxon>
        <taxon>Bacillati</taxon>
        <taxon>Bacillota</taxon>
        <taxon>Bacilli</taxon>
        <taxon>Bacillales</taxon>
        <taxon>Bacillaceae</taxon>
        <taxon>Radiobacillus</taxon>
    </lineage>
</organism>
<gene>
    <name evidence="20" type="ORF">FN924_12240</name>
</gene>
<keyword evidence="11 17" id="KW-0472">Membrane</keyword>
<dbReference type="SUPFAM" id="SSF53955">
    <property type="entry name" value="Lysozyme-like"/>
    <property type="match status" value="1"/>
</dbReference>
<dbReference type="InterPro" id="IPR001264">
    <property type="entry name" value="Glyco_trans_51"/>
</dbReference>
<dbReference type="GO" id="GO:0071555">
    <property type="term" value="P:cell wall organization"/>
    <property type="evidence" value="ECO:0007669"/>
    <property type="project" value="UniProtKB-KW"/>
</dbReference>
<dbReference type="InterPro" id="IPR012338">
    <property type="entry name" value="Beta-lactam/transpept-like"/>
</dbReference>
<evidence type="ECO:0000256" key="6">
    <source>
        <dbReference type="ARBA" id="ARBA00022692"/>
    </source>
</evidence>
<keyword evidence="8" id="KW-0133">Cell shape</keyword>